<dbReference type="InterPro" id="IPR050320">
    <property type="entry name" value="N5-glutamine_MTase"/>
</dbReference>
<dbReference type="InterPro" id="IPR019874">
    <property type="entry name" value="RF_methyltr_PrmC"/>
</dbReference>
<evidence type="ECO:0000256" key="3">
    <source>
        <dbReference type="ARBA" id="ARBA00022691"/>
    </source>
</evidence>
<feature type="binding site" evidence="5">
    <location>
        <begin position="189"/>
        <end position="192"/>
    </location>
    <ligand>
        <name>substrate</name>
    </ligand>
</feature>
<accession>A0A543CNG2</accession>
<name>A0A543CNG2_9ACTN</name>
<evidence type="ECO:0000256" key="4">
    <source>
        <dbReference type="ARBA" id="ARBA00048391"/>
    </source>
</evidence>
<feature type="binding site" evidence="5">
    <location>
        <position position="172"/>
    </location>
    <ligand>
        <name>S-adenosyl-L-methionine</name>
        <dbReference type="ChEBI" id="CHEBI:59789"/>
    </ligand>
</feature>
<dbReference type="PROSITE" id="PS00092">
    <property type="entry name" value="N6_MTASE"/>
    <property type="match status" value="1"/>
</dbReference>
<dbReference type="EC" id="2.1.1.297" evidence="5"/>
<dbReference type="SUPFAM" id="SSF53335">
    <property type="entry name" value="S-adenosyl-L-methionine-dependent methyltransferases"/>
    <property type="match status" value="1"/>
</dbReference>
<evidence type="ECO:0000256" key="2">
    <source>
        <dbReference type="ARBA" id="ARBA00022679"/>
    </source>
</evidence>
<comment type="similarity">
    <text evidence="5">Belongs to the protein N5-glutamine methyltransferase family. PrmC subfamily.</text>
</comment>
<dbReference type="PANTHER" id="PTHR18895:SF74">
    <property type="entry name" value="MTRF1L RELEASE FACTOR GLUTAMINE METHYLTRANSFERASE"/>
    <property type="match status" value="1"/>
</dbReference>
<dbReference type="GO" id="GO:0032259">
    <property type="term" value="P:methylation"/>
    <property type="evidence" value="ECO:0007669"/>
    <property type="project" value="UniProtKB-KW"/>
</dbReference>
<evidence type="ECO:0000259" key="6">
    <source>
        <dbReference type="Pfam" id="PF05175"/>
    </source>
</evidence>
<evidence type="ECO:0000259" key="7">
    <source>
        <dbReference type="Pfam" id="PF17827"/>
    </source>
</evidence>
<reference evidence="8 9" key="1">
    <citation type="submission" date="2019-06" db="EMBL/GenBank/DDBJ databases">
        <title>Sequencing the genomes of 1000 actinobacteria strains.</title>
        <authorList>
            <person name="Klenk H.-P."/>
        </authorList>
    </citation>
    <scope>NUCLEOTIDE SEQUENCE [LARGE SCALE GENOMIC DNA]</scope>
    <source>
        <strain evidence="8 9">DSM 102200</strain>
    </source>
</reference>
<dbReference type="InterPro" id="IPR007848">
    <property type="entry name" value="Small_mtfrase_dom"/>
</dbReference>
<evidence type="ECO:0000313" key="9">
    <source>
        <dbReference type="Proteomes" id="UP000316096"/>
    </source>
</evidence>
<dbReference type="PANTHER" id="PTHR18895">
    <property type="entry name" value="HEMK METHYLTRANSFERASE"/>
    <property type="match status" value="1"/>
</dbReference>
<dbReference type="Pfam" id="PF05175">
    <property type="entry name" value="MTS"/>
    <property type="match status" value="1"/>
</dbReference>
<sequence>MNHLLSDEIARATARLAAAGIPSPRADAEELAAFVHGVRRAELHGVPDAAFDARFWEGIARREAGEPLQHITGRAFFRYLELRVGPGVFVPRPETEVVAGWAIDTLRTMDVGDPLVVDLGTGSGAIALSIAQEVPRARVHAVEKDPKAYVHATRNVEDLDERGRVRLHLGDFADALRDLDGTVDLVVSNPPYIPMSEWEYVPGDVRDFDPPPALWGGGDDGLDAMRVVERAARRLLRPGGWAAVEHSDLQGNPVYWIFAEEHGWRDMRNHKDLTGRDRFVTARLGLD</sequence>
<dbReference type="InterPro" id="IPR029063">
    <property type="entry name" value="SAM-dependent_MTases_sf"/>
</dbReference>
<dbReference type="Gene3D" id="1.10.8.10">
    <property type="entry name" value="DNA helicase RuvA subunit, C-terminal domain"/>
    <property type="match status" value="1"/>
</dbReference>
<dbReference type="HAMAP" id="MF_02126">
    <property type="entry name" value="RF_methyltr_PrmC"/>
    <property type="match status" value="1"/>
</dbReference>
<feature type="domain" description="Methyltransferase small" evidence="6">
    <location>
        <begin position="115"/>
        <end position="192"/>
    </location>
</feature>
<dbReference type="GO" id="GO:0003676">
    <property type="term" value="F:nucleic acid binding"/>
    <property type="evidence" value="ECO:0007669"/>
    <property type="project" value="InterPro"/>
</dbReference>
<dbReference type="InterPro" id="IPR004556">
    <property type="entry name" value="HemK-like"/>
</dbReference>
<dbReference type="OrthoDB" id="9800643at2"/>
<keyword evidence="3 5" id="KW-0949">S-adenosyl-L-methionine</keyword>
<evidence type="ECO:0000256" key="5">
    <source>
        <dbReference type="HAMAP-Rule" id="MF_02126"/>
    </source>
</evidence>
<organism evidence="8 9">
    <name type="scientific">Actinoallomurus bryophytorum</name>
    <dbReference type="NCBI Taxonomy" id="1490222"/>
    <lineage>
        <taxon>Bacteria</taxon>
        <taxon>Bacillati</taxon>
        <taxon>Actinomycetota</taxon>
        <taxon>Actinomycetes</taxon>
        <taxon>Streptosporangiales</taxon>
        <taxon>Thermomonosporaceae</taxon>
        <taxon>Actinoallomurus</taxon>
    </lineage>
</organism>
<feature type="domain" description="Release factor glutamine methyltransferase N-terminal" evidence="7">
    <location>
        <begin position="10"/>
        <end position="73"/>
    </location>
</feature>
<evidence type="ECO:0000313" key="8">
    <source>
        <dbReference type="EMBL" id="TQL98644.1"/>
    </source>
</evidence>
<dbReference type="GO" id="GO:0102559">
    <property type="term" value="F:peptide chain release factor N(5)-glutamine methyltransferase activity"/>
    <property type="evidence" value="ECO:0007669"/>
    <property type="project" value="UniProtKB-EC"/>
</dbReference>
<keyword evidence="2 5" id="KW-0808">Transferase</keyword>
<dbReference type="Pfam" id="PF17827">
    <property type="entry name" value="PrmC_N"/>
    <property type="match status" value="1"/>
</dbReference>
<feature type="binding site" evidence="5">
    <location>
        <position position="189"/>
    </location>
    <ligand>
        <name>S-adenosyl-L-methionine</name>
        <dbReference type="ChEBI" id="CHEBI:59789"/>
    </ligand>
</feature>
<dbReference type="Proteomes" id="UP000316096">
    <property type="component" value="Unassembled WGS sequence"/>
</dbReference>
<dbReference type="InterPro" id="IPR002052">
    <property type="entry name" value="DNA_methylase_N6_adenine_CS"/>
</dbReference>
<protein>
    <recommendedName>
        <fullName evidence="5">Release factor glutamine methyltransferase</fullName>
        <shortName evidence="5">RF MTase</shortName>
        <ecNumber evidence="5">2.1.1.297</ecNumber>
    </recommendedName>
    <alternativeName>
        <fullName evidence="5">N5-glutamine methyltransferase PrmC</fullName>
    </alternativeName>
    <alternativeName>
        <fullName evidence="5">Protein-(glutamine-N5) MTase PrmC</fullName>
    </alternativeName>
    <alternativeName>
        <fullName evidence="5">Protein-glutamine N-methyltransferase PrmC</fullName>
    </alternativeName>
</protein>
<dbReference type="InterPro" id="IPR040758">
    <property type="entry name" value="PrmC_N"/>
</dbReference>
<dbReference type="NCBIfam" id="TIGR03534">
    <property type="entry name" value="RF_mod_PrmC"/>
    <property type="match status" value="1"/>
</dbReference>
<comment type="function">
    <text evidence="5">Methylates the class 1 translation termination release factors RF1/PrfA and RF2/PrfB on the glutamine residue of the universally conserved GGQ motif.</text>
</comment>
<keyword evidence="1 5" id="KW-0489">Methyltransferase</keyword>
<dbReference type="AlphaFoldDB" id="A0A543CNG2"/>
<keyword evidence="9" id="KW-1185">Reference proteome</keyword>
<feature type="binding site" evidence="5">
    <location>
        <begin position="120"/>
        <end position="124"/>
    </location>
    <ligand>
        <name>S-adenosyl-L-methionine</name>
        <dbReference type="ChEBI" id="CHEBI:59789"/>
    </ligand>
</feature>
<comment type="caution">
    <text evidence="8">The sequence shown here is derived from an EMBL/GenBank/DDBJ whole genome shotgun (WGS) entry which is preliminary data.</text>
</comment>
<feature type="binding site" evidence="5">
    <location>
        <position position="143"/>
    </location>
    <ligand>
        <name>S-adenosyl-L-methionine</name>
        <dbReference type="ChEBI" id="CHEBI:59789"/>
    </ligand>
</feature>
<comment type="catalytic activity">
    <reaction evidence="4 5">
        <text>L-glutaminyl-[peptide chain release factor] + S-adenosyl-L-methionine = N(5)-methyl-L-glutaminyl-[peptide chain release factor] + S-adenosyl-L-homocysteine + H(+)</text>
        <dbReference type="Rhea" id="RHEA:42896"/>
        <dbReference type="Rhea" id="RHEA-COMP:10271"/>
        <dbReference type="Rhea" id="RHEA-COMP:10272"/>
        <dbReference type="ChEBI" id="CHEBI:15378"/>
        <dbReference type="ChEBI" id="CHEBI:30011"/>
        <dbReference type="ChEBI" id="CHEBI:57856"/>
        <dbReference type="ChEBI" id="CHEBI:59789"/>
        <dbReference type="ChEBI" id="CHEBI:61891"/>
        <dbReference type="EC" id="2.1.1.297"/>
    </reaction>
</comment>
<evidence type="ECO:0000256" key="1">
    <source>
        <dbReference type="ARBA" id="ARBA00022603"/>
    </source>
</evidence>
<dbReference type="EMBL" id="VFOZ01000001">
    <property type="protein sequence ID" value="TQL98644.1"/>
    <property type="molecule type" value="Genomic_DNA"/>
</dbReference>
<gene>
    <name evidence="5" type="primary">prmC</name>
    <name evidence="8" type="ORF">FB559_4272</name>
</gene>
<dbReference type="NCBIfam" id="TIGR00536">
    <property type="entry name" value="hemK_fam"/>
    <property type="match status" value="1"/>
</dbReference>
<dbReference type="CDD" id="cd02440">
    <property type="entry name" value="AdoMet_MTases"/>
    <property type="match status" value="1"/>
</dbReference>
<proteinExistence type="inferred from homology"/>
<dbReference type="Gene3D" id="3.40.50.150">
    <property type="entry name" value="Vaccinia Virus protein VP39"/>
    <property type="match status" value="1"/>
</dbReference>
<dbReference type="RefSeq" id="WP_141957217.1">
    <property type="nucleotide sequence ID" value="NZ_VFOZ01000001.1"/>
</dbReference>